<dbReference type="AlphaFoldDB" id="C6PQ40"/>
<protein>
    <submittedName>
        <fullName evidence="1">D-proline reductase (Dithiol)</fullName>
        <ecNumber evidence="1">1.21.4.1</ecNumber>
    </submittedName>
</protein>
<dbReference type="STRING" id="536227.Ccar_01745"/>
<keyword evidence="2" id="KW-1185">Reference proteome</keyword>
<comment type="caution">
    <text evidence="1">The sequence shown here is derived from an EMBL/GenBank/DDBJ whole genome shotgun (WGS) entry which is preliminary data.</text>
</comment>
<dbReference type="RefSeq" id="WP_007059785.1">
    <property type="nucleotide sequence ID" value="NZ_ACVI01000010.1"/>
</dbReference>
<dbReference type="PATRIC" id="fig|536227.13.peg.376"/>
<sequence>MNKELRKLVIKTFHIEKIMFDEKTYIKNNVLFLKEGLENQAVENEDIIKNVHIKIIQPDDKQVWVNSIMDFYPIATKVQGRLGEGVTNLITGIVVMLTGADELGIPQGKFGWSPGYLKDIVYFNRRGTPSSTDIILNIDVNLKTGRGISRSDITTVHRVCDKIVQEIRYYLKNVDSSLCDEVHEFVDKVKTEKKKVIILKQVAAQGAMYNNQLFPKEPCGVIGSKSIIDCGSLPVVLSPNEYRDGALRVMT</sequence>
<organism evidence="1 2">
    <name type="scientific">Clostridium carboxidivorans P7</name>
    <dbReference type="NCBI Taxonomy" id="536227"/>
    <lineage>
        <taxon>Bacteria</taxon>
        <taxon>Bacillati</taxon>
        <taxon>Bacillota</taxon>
        <taxon>Clostridia</taxon>
        <taxon>Eubacteriales</taxon>
        <taxon>Clostridiaceae</taxon>
        <taxon>Clostridium</taxon>
    </lineage>
</organism>
<gene>
    <name evidence="1" type="ORF">CcarbDRAFT_0900</name>
</gene>
<dbReference type="GO" id="GO:0050002">
    <property type="term" value="F:D-proline reductase activity"/>
    <property type="evidence" value="ECO:0007669"/>
    <property type="project" value="UniProtKB-EC"/>
</dbReference>
<accession>C6PQ40</accession>
<dbReference type="Proteomes" id="UP000004198">
    <property type="component" value="Unassembled WGS sequence"/>
</dbReference>
<dbReference type="NCBIfam" id="TIGR04482">
    <property type="entry name" value="D_pro_red_PrdD"/>
    <property type="match status" value="1"/>
</dbReference>
<proteinExistence type="predicted"/>
<dbReference type="EC" id="1.21.4.1" evidence="1"/>
<evidence type="ECO:0000313" key="2">
    <source>
        <dbReference type="Proteomes" id="UP000004198"/>
    </source>
</evidence>
<dbReference type="eggNOG" id="COG5275">
    <property type="taxonomic scope" value="Bacteria"/>
</dbReference>
<dbReference type="KEGG" id="cck:Ccar_01745"/>
<dbReference type="InterPro" id="IPR015417">
    <property type="entry name" value="Gly_reductase_pB_sua/b"/>
</dbReference>
<evidence type="ECO:0000313" key="1">
    <source>
        <dbReference type="EMBL" id="EET88645.1"/>
    </source>
</evidence>
<dbReference type="OrthoDB" id="3651437at2"/>
<reference evidence="1 2" key="1">
    <citation type="submission" date="2009-06" db="EMBL/GenBank/DDBJ databases">
        <title>The draft genome of Clostridium carboxidivorans P7.</title>
        <authorList>
            <consortium name="US DOE Joint Genome Institute (JGI-PGF)"/>
            <person name="Lucas S."/>
            <person name="Copeland A."/>
            <person name="Lapidus A."/>
            <person name="Glavina del Rio T."/>
            <person name="Tice H."/>
            <person name="Bruce D."/>
            <person name="Goodwin L."/>
            <person name="Pitluck S."/>
            <person name="Larimer F."/>
            <person name="Land M.L."/>
            <person name="Hauser L."/>
            <person name="Hemme C.L."/>
        </authorList>
    </citation>
    <scope>NUCLEOTIDE SEQUENCE [LARGE SCALE GENOMIC DNA]</scope>
    <source>
        <strain evidence="1 2">P7</strain>
    </source>
</reference>
<dbReference type="Pfam" id="PF09338">
    <property type="entry name" value="Gly_reductase"/>
    <property type="match status" value="1"/>
</dbReference>
<dbReference type="InterPro" id="IPR031000">
    <property type="entry name" value="D_pro_red_PrdD"/>
</dbReference>
<keyword evidence="1" id="KW-0560">Oxidoreductase</keyword>
<name>C6PQ40_9CLOT</name>
<dbReference type="EMBL" id="ACVI01000010">
    <property type="protein sequence ID" value="EET88645.1"/>
    <property type="molecule type" value="Genomic_DNA"/>
</dbReference>